<dbReference type="SMART" id="SM00530">
    <property type="entry name" value="HTH_XRE"/>
    <property type="match status" value="1"/>
</dbReference>
<name>A0A0J6CGX3_9BACT</name>
<evidence type="ECO:0000313" key="1">
    <source>
        <dbReference type="EMBL" id="KMM35461.1"/>
    </source>
</evidence>
<gene>
    <name evidence="1" type="ORF">ACM15_01320</name>
</gene>
<comment type="caution">
    <text evidence="1">The sequence shown here is derived from an EMBL/GenBank/DDBJ whole genome shotgun (WGS) entry which is preliminary data.</text>
</comment>
<dbReference type="Proteomes" id="UP000036166">
    <property type="component" value="Unassembled WGS sequence"/>
</dbReference>
<dbReference type="SUPFAM" id="SSF47413">
    <property type="entry name" value="lambda repressor-like DNA-binding domains"/>
    <property type="match status" value="1"/>
</dbReference>
<dbReference type="Gene3D" id="1.10.260.40">
    <property type="entry name" value="lambda repressor-like DNA-binding domains"/>
    <property type="match status" value="1"/>
</dbReference>
<dbReference type="Pfam" id="PF01381">
    <property type="entry name" value="HTH_3"/>
    <property type="match status" value="1"/>
</dbReference>
<dbReference type="InterPro" id="IPR010982">
    <property type="entry name" value="Lambda_DNA-bd_dom_sf"/>
</dbReference>
<protein>
    <submittedName>
        <fullName evidence="1">XRE family transcriptional regulator</fullName>
    </submittedName>
</protein>
<evidence type="ECO:0000313" key="2">
    <source>
        <dbReference type="Proteomes" id="UP000036166"/>
    </source>
</evidence>
<accession>A0A0J6CGX3</accession>
<dbReference type="PROSITE" id="PS50943">
    <property type="entry name" value="HTH_CROC1"/>
    <property type="match status" value="1"/>
</dbReference>
<sequence length="74" mass="8816">MTEIEDFVIQRVKQLRIEKGMSQRVFADNINLSQGFIRDCESPHKRAKYNINHLNEIAKVFECSFSYFFPDKPF</sequence>
<dbReference type="AlphaFoldDB" id="A0A0J6CGX3"/>
<dbReference type="RefSeq" id="WP_048314108.1">
    <property type="nucleotide sequence ID" value="NZ_AP031410.1"/>
</dbReference>
<dbReference type="PATRIC" id="fig|328812.4.peg.2685"/>
<organism evidence="1 2">
    <name type="scientific">Parabacteroides goldsteinii</name>
    <dbReference type="NCBI Taxonomy" id="328812"/>
    <lineage>
        <taxon>Bacteria</taxon>
        <taxon>Pseudomonadati</taxon>
        <taxon>Bacteroidota</taxon>
        <taxon>Bacteroidia</taxon>
        <taxon>Bacteroidales</taxon>
        <taxon>Tannerellaceae</taxon>
        <taxon>Parabacteroides</taxon>
    </lineage>
</organism>
<dbReference type="CDD" id="cd00093">
    <property type="entry name" value="HTH_XRE"/>
    <property type="match status" value="1"/>
</dbReference>
<dbReference type="GO" id="GO:0003677">
    <property type="term" value="F:DNA binding"/>
    <property type="evidence" value="ECO:0007669"/>
    <property type="project" value="InterPro"/>
</dbReference>
<proteinExistence type="predicted"/>
<reference evidence="1 2" key="1">
    <citation type="submission" date="2015-06" db="EMBL/GenBank/DDBJ databases">
        <title>Draft Genome Sequence of Parabacteroides goldsteinii with Putative Novel Metallo-Beta-Lactamases Isolated from a Blood Culture from a Human Patient.</title>
        <authorList>
            <person name="Krogh T.J."/>
            <person name="Agergaard C.N."/>
            <person name="Moller-Jensen J."/>
            <person name="Justesen U.S."/>
        </authorList>
    </citation>
    <scope>NUCLEOTIDE SEQUENCE [LARGE SCALE GENOMIC DNA]</scope>
    <source>
        <strain evidence="1 2">910340</strain>
    </source>
</reference>
<dbReference type="InterPro" id="IPR001387">
    <property type="entry name" value="Cro/C1-type_HTH"/>
</dbReference>
<dbReference type="EMBL" id="LFJV01000003">
    <property type="protein sequence ID" value="KMM35461.1"/>
    <property type="molecule type" value="Genomic_DNA"/>
</dbReference>
<dbReference type="GeneID" id="69983074"/>